<evidence type="ECO:0000313" key="1">
    <source>
        <dbReference type="EMBL" id="ATX79672.1"/>
    </source>
</evidence>
<proteinExistence type="predicted"/>
<accession>A0A2K8KY49</accession>
<dbReference type="KEGG" id="maes:Ga0123461_1253"/>
<dbReference type="OrthoDB" id="9841258at2"/>
<dbReference type="Proteomes" id="UP000231701">
    <property type="component" value="Chromosome"/>
</dbReference>
<sequence>MNNAFKDISPKLKISGEYKWIDVRTISKLYDPGLFLFSEGKKEVDDMLTPILWSSGDGQFECMGGVEYWRNFIHIYRASHIRCFVFHPEKHSEKEIQEIKSICEYYLPARYDANAAEVMIEKYYTIPSFKLIIEENFRNPDKKQFTTACLHKLLPAWGRSLEALQDRKKKYGAVQSRNSKILNGQAIQLAAAAIEEKWNSFASDNNAPSYDEVMGVLQDPERIQKFNCVVNSGKLDVALYRLNLTLDDTSLNQNAKQ</sequence>
<keyword evidence="2" id="KW-1185">Reference proteome</keyword>
<protein>
    <submittedName>
        <fullName evidence="1">Uncharacterized protein</fullName>
    </submittedName>
</protein>
<dbReference type="EMBL" id="CP018799">
    <property type="protein sequence ID" value="ATX79672.1"/>
    <property type="molecule type" value="Genomic_DNA"/>
</dbReference>
<gene>
    <name evidence="1" type="ORF">Ga0123461_1253</name>
</gene>
<dbReference type="AlphaFoldDB" id="A0A2K8KY49"/>
<name>A0A2K8KY49_MARES</name>
<dbReference type="RefSeq" id="WP_100277540.1">
    <property type="nucleotide sequence ID" value="NZ_CP018799.1"/>
</dbReference>
<organism evidence="1 2">
    <name type="scientific">Mariprofundus aestuarium</name>
    <dbReference type="NCBI Taxonomy" id="1921086"/>
    <lineage>
        <taxon>Bacteria</taxon>
        <taxon>Pseudomonadati</taxon>
        <taxon>Pseudomonadota</taxon>
        <taxon>Candidatius Mariprofundia</taxon>
        <taxon>Mariprofundales</taxon>
        <taxon>Mariprofundaceae</taxon>
        <taxon>Mariprofundus</taxon>
    </lineage>
</organism>
<reference evidence="1 2" key="1">
    <citation type="submission" date="2016-12" db="EMBL/GenBank/DDBJ databases">
        <title>Isolation and genomic insights into novel planktonic Zetaproteobacteria from stratified waters of the Chesapeake Bay.</title>
        <authorList>
            <person name="McAllister S.M."/>
            <person name="Kato S."/>
            <person name="Chan C.S."/>
            <person name="Chiu B.K."/>
            <person name="Field E.K."/>
        </authorList>
    </citation>
    <scope>NUCLEOTIDE SEQUENCE [LARGE SCALE GENOMIC DNA]</scope>
    <source>
        <strain evidence="1 2">CP-5</strain>
    </source>
</reference>
<evidence type="ECO:0000313" key="2">
    <source>
        <dbReference type="Proteomes" id="UP000231701"/>
    </source>
</evidence>